<evidence type="ECO:0000259" key="5">
    <source>
        <dbReference type="Pfam" id="PF08028"/>
    </source>
</evidence>
<feature type="region of interest" description="Disordered" evidence="3">
    <location>
        <begin position="1"/>
        <end position="22"/>
    </location>
</feature>
<dbReference type="PIRSF" id="PIRSF016578">
    <property type="entry name" value="HsaA"/>
    <property type="match status" value="1"/>
</dbReference>
<comment type="similarity">
    <text evidence="2">Belongs to the HpaH/HsaA monooxygenase family.</text>
</comment>
<dbReference type="InterPro" id="IPR013786">
    <property type="entry name" value="AcylCoA_DH/ox_N"/>
</dbReference>
<dbReference type="Proteomes" id="UP000618795">
    <property type="component" value="Unassembled WGS sequence"/>
</dbReference>
<keyword evidence="1" id="KW-0560">Oxidoreductase</keyword>
<evidence type="ECO:0000313" key="7">
    <source>
        <dbReference type="Proteomes" id="UP000618795"/>
    </source>
</evidence>
<gene>
    <name evidence="6" type="ORF">GCM10010260_59980</name>
</gene>
<protein>
    <submittedName>
        <fullName evidence="6">Acyl-CoA dehydrogenase</fullName>
    </submittedName>
</protein>
<dbReference type="GO" id="GO:0003995">
    <property type="term" value="F:acyl-CoA dehydrogenase activity"/>
    <property type="evidence" value="ECO:0007669"/>
    <property type="project" value="TreeGrafter"/>
</dbReference>
<sequence>MTMGARNRAAEPAPHLEQATPPGRAAALVELLRRNAARTEQDRCVAAENIAALDEAGLFSLTVPQRLGGHQERIRTLVEVSSELGRGCGSTAWTTSLINISGWLIGLYPQRAQREVYAQGPGTRACAALPPHGTGRTADAGSLVTGRWGFASGCLHARWALLGMTLTDERGEHLDQALALVPMDQLTIEDTWHVAGMRGTGSNTLIAEGVFVPAHRILSVTHALQGVYPTEFKDESLYRAAFVPTLALSLAGPLLGLARGAMELVLASLAVGRGISHTNYAQAREAPSSQMQIAEAASLIDTATLHLMRAADDADSWAASGQSMPLINRTRARMDIGTVARCSRDALDLLLNVQGARSFADDSPLQRIWRDLETGTRHAMVNPAIATEMYGRALLGIEDQITPLI</sequence>
<evidence type="ECO:0000256" key="1">
    <source>
        <dbReference type="ARBA" id="ARBA00023002"/>
    </source>
</evidence>
<dbReference type="InterPro" id="IPR013107">
    <property type="entry name" value="Acyl-CoA_DH_C"/>
</dbReference>
<dbReference type="RefSeq" id="WP_191876595.1">
    <property type="nucleotide sequence ID" value="NZ_BMTD01000015.1"/>
</dbReference>
<dbReference type="GO" id="GO:0050660">
    <property type="term" value="F:flavin adenine dinucleotide binding"/>
    <property type="evidence" value="ECO:0007669"/>
    <property type="project" value="InterPro"/>
</dbReference>
<keyword evidence="7" id="KW-1185">Reference proteome</keyword>
<dbReference type="InterPro" id="IPR050741">
    <property type="entry name" value="Acyl-CoA_dehydrogenase"/>
</dbReference>
<organism evidence="6 7">
    <name type="scientific">Streptomyces filipinensis</name>
    <dbReference type="NCBI Taxonomy" id="66887"/>
    <lineage>
        <taxon>Bacteria</taxon>
        <taxon>Bacillati</taxon>
        <taxon>Actinomycetota</taxon>
        <taxon>Actinomycetes</taxon>
        <taxon>Kitasatosporales</taxon>
        <taxon>Streptomycetaceae</taxon>
        <taxon>Streptomyces</taxon>
    </lineage>
</organism>
<dbReference type="GO" id="GO:0016712">
    <property type="term" value="F:oxidoreductase activity, acting on paired donors, with incorporation or reduction of molecular oxygen, reduced flavin or flavoprotein as one donor, and incorporation of one atom of oxygen"/>
    <property type="evidence" value="ECO:0007669"/>
    <property type="project" value="TreeGrafter"/>
</dbReference>
<dbReference type="PANTHER" id="PTHR48083:SF19">
    <property type="entry name" value="FLAVIN-DEPENDENT MONOOXYGENASE, OXYGENASE SUBUNIT HSAA"/>
    <property type="match status" value="1"/>
</dbReference>
<dbReference type="InterPro" id="IPR037069">
    <property type="entry name" value="AcylCoA_DH/ox_N_sf"/>
</dbReference>
<reference evidence="6" key="1">
    <citation type="journal article" date="2014" name="Int. J. Syst. Evol. Microbiol.">
        <title>Complete genome sequence of Corynebacterium casei LMG S-19264T (=DSM 44701T), isolated from a smear-ripened cheese.</title>
        <authorList>
            <consortium name="US DOE Joint Genome Institute (JGI-PGF)"/>
            <person name="Walter F."/>
            <person name="Albersmeier A."/>
            <person name="Kalinowski J."/>
            <person name="Ruckert C."/>
        </authorList>
    </citation>
    <scope>NUCLEOTIDE SEQUENCE</scope>
    <source>
        <strain evidence="6">JCM 4369</strain>
    </source>
</reference>
<accession>A0A918IG37</accession>
<dbReference type="InterPro" id="IPR036250">
    <property type="entry name" value="AcylCo_DH-like_C"/>
</dbReference>
<feature type="domain" description="Acyl-CoA dehydrogenase C-terminal" evidence="5">
    <location>
        <begin position="249"/>
        <end position="383"/>
    </location>
</feature>
<evidence type="ECO:0000256" key="2">
    <source>
        <dbReference type="ARBA" id="ARBA00049661"/>
    </source>
</evidence>
<proteinExistence type="inferred from homology"/>
<evidence type="ECO:0000313" key="6">
    <source>
        <dbReference type="EMBL" id="GGV13058.1"/>
    </source>
</evidence>
<dbReference type="InterPro" id="IPR009100">
    <property type="entry name" value="AcylCoA_DH/oxidase_NM_dom_sf"/>
</dbReference>
<dbReference type="InterPro" id="IPR046373">
    <property type="entry name" value="Acyl-CoA_Oxase/DH_mid-dom_sf"/>
</dbReference>
<dbReference type="Gene3D" id="2.40.110.10">
    <property type="entry name" value="Butyryl-CoA Dehydrogenase, subunit A, domain 2"/>
    <property type="match status" value="1"/>
</dbReference>
<dbReference type="GO" id="GO:0033539">
    <property type="term" value="P:fatty acid beta-oxidation using acyl-CoA dehydrogenase"/>
    <property type="evidence" value="ECO:0007669"/>
    <property type="project" value="TreeGrafter"/>
</dbReference>
<dbReference type="SUPFAM" id="SSF56645">
    <property type="entry name" value="Acyl-CoA dehydrogenase NM domain-like"/>
    <property type="match status" value="1"/>
</dbReference>
<dbReference type="Gene3D" id="1.10.540.10">
    <property type="entry name" value="Acyl-CoA dehydrogenase/oxidase, N-terminal domain"/>
    <property type="match status" value="1"/>
</dbReference>
<comment type="caution">
    <text evidence="6">The sequence shown here is derived from an EMBL/GenBank/DDBJ whole genome shotgun (WGS) entry which is preliminary data.</text>
</comment>
<reference evidence="6" key="2">
    <citation type="submission" date="2020-09" db="EMBL/GenBank/DDBJ databases">
        <authorList>
            <person name="Sun Q."/>
            <person name="Ohkuma M."/>
        </authorList>
    </citation>
    <scope>NUCLEOTIDE SEQUENCE</scope>
    <source>
        <strain evidence="6">JCM 4369</strain>
    </source>
</reference>
<dbReference type="AlphaFoldDB" id="A0A918IG37"/>
<feature type="domain" description="Acyl-CoA dehydrogenase/oxidase N-terminal" evidence="4">
    <location>
        <begin position="32"/>
        <end position="117"/>
    </location>
</feature>
<evidence type="ECO:0000259" key="4">
    <source>
        <dbReference type="Pfam" id="PF02771"/>
    </source>
</evidence>
<dbReference type="Gene3D" id="1.20.140.10">
    <property type="entry name" value="Butyryl-CoA Dehydrogenase, subunit A, domain 3"/>
    <property type="match status" value="1"/>
</dbReference>
<dbReference type="GO" id="GO:0005737">
    <property type="term" value="C:cytoplasm"/>
    <property type="evidence" value="ECO:0007669"/>
    <property type="project" value="TreeGrafter"/>
</dbReference>
<dbReference type="Pfam" id="PF08028">
    <property type="entry name" value="Acyl-CoA_dh_2"/>
    <property type="match status" value="1"/>
</dbReference>
<dbReference type="EMBL" id="BMTD01000015">
    <property type="protein sequence ID" value="GGV13058.1"/>
    <property type="molecule type" value="Genomic_DNA"/>
</dbReference>
<dbReference type="Pfam" id="PF02771">
    <property type="entry name" value="Acyl-CoA_dh_N"/>
    <property type="match status" value="1"/>
</dbReference>
<dbReference type="PANTHER" id="PTHR48083">
    <property type="entry name" value="MEDIUM-CHAIN SPECIFIC ACYL-COA DEHYDROGENASE, MITOCHONDRIAL-RELATED"/>
    <property type="match status" value="1"/>
</dbReference>
<name>A0A918IG37_9ACTN</name>
<evidence type="ECO:0000256" key="3">
    <source>
        <dbReference type="SAM" id="MobiDB-lite"/>
    </source>
</evidence>
<dbReference type="SUPFAM" id="SSF47203">
    <property type="entry name" value="Acyl-CoA dehydrogenase C-terminal domain-like"/>
    <property type="match status" value="1"/>
</dbReference>